<feature type="transmembrane region" description="Helical" evidence="15">
    <location>
        <begin position="1227"/>
        <end position="1245"/>
    </location>
</feature>
<evidence type="ECO:0000256" key="11">
    <source>
        <dbReference type="ARBA" id="ARBA00023166"/>
    </source>
</evidence>
<comment type="catalytic activity">
    <reaction evidence="14">
        <text>cholesterol(in) = cholesterol(out)</text>
        <dbReference type="Rhea" id="RHEA:39747"/>
        <dbReference type="ChEBI" id="CHEBI:16113"/>
    </reaction>
</comment>
<keyword evidence="9 15" id="KW-0472">Membrane</keyword>
<dbReference type="SUPFAM" id="SSF82866">
    <property type="entry name" value="Multidrug efflux transporter AcrB transmembrane domain"/>
    <property type="match status" value="2"/>
</dbReference>
<keyword evidence="13" id="KW-0753">Steroid metabolism</keyword>
<evidence type="ECO:0000256" key="13">
    <source>
        <dbReference type="ARBA" id="ARBA00023221"/>
    </source>
</evidence>
<keyword evidence="11" id="KW-1207">Sterol metabolism</keyword>
<dbReference type="GO" id="GO:0008203">
    <property type="term" value="P:cholesterol metabolic process"/>
    <property type="evidence" value="ECO:0007669"/>
    <property type="project" value="UniProtKB-KW"/>
</dbReference>
<dbReference type="PROSITE" id="PS50156">
    <property type="entry name" value="SSD"/>
    <property type="match status" value="1"/>
</dbReference>
<feature type="transmembrane region" description="Helical" evidence="15">
    <location>
        <begin position="262"/>
        <end position="287"/>
    </location>
</feature>
<evidence type="ECO:0000256" key="8">
    <source>
        <dbReference type="ARBA" id="ARBA00023098"/>
    </source>
</evidence>
<protein>
    <recommendedName>
        <fullName evidence="17">SSD domain-containing protein</fullName>
    </recommendedName>
</protein>
<dbReference type="OrthoDB" id="6510177at2759"/>
<evidence type="ECO:0000259" key="17">
    <source>
        <dbReference type="PROSITE" id="PS50156"/>
    </source>
</evidence>
<feature type="transmembrane region" description="Helical" evidence="15">
    <location>
        <begin position="862"/>
        <end position="879"/>
    </location>
</feature>
<keyword evidence="10" id="KW-1015">Disulfide bond</keyword>
<dbReference type="InterPro" id="IPR032190">
    <property type="entry name" value="NPC1_N"/>
</dbReference>
<feature type="transmembrane region" description="Helical" evidence="15">
    <location>
        <begin position="648"/>
        <end position="669"/>
    </location>
</feature>
<accession>A0A232EIP1</accession>
<dbReference type="Pfam" id="PF22314">
    <property type="entry name" value="NPC1_MLD"/>
    <property type="match status" value="1"/>
</dbReference>
<dbReference type="Gene3D" id="1.20.1640.10">
    <property type="entry name" value="Multidrug efflux transporter AcrB transmembrane domain"/>
    <property type="match status" value="2"/>
</dbReference>
<feature type="transmembrane region" description="Helical" evidence="15">
    <location>
        <begin position="790"/>
        <end position="812"/>
    </location>
</feature>
<keyword evidence="3" id="KW-0813">Transport</keyword>
<dbReference type="InterPro" id="IPR053956">
    <property type="entry name" value="NPC1_MLD"/>
</dbReference>
<evidence type="ECO:0000313" key="19">
    <source>
        <dbReference type="Proteomes" id="UP000215335"/>
    </source>
</evidence>
<evidence type="ECO:0000256" key="5">
    <source>
        <dbReference type="ARBA" id="ARBA00022692"/>
    </source>
</evidence>
<dbReference type="PANTHER" id="PTHR45727:SF6">
    <property type="entry name" value="NPC INTRACELLULAR CHOLESTEROL TRANSPORTER 1 HOMOLOG 1B"/>
    <property type="match status" value="1"/>
</dbReference>
<evidence type="ECO:0000256" key="9">
    <source>
        <dbReference type="ARBA" id="ARBA00023136"/>
    </source>
</evidence>
<dbReference type="Proteomes" id="UP000215335">
    <property type="component" value="Unassembled WGS sequence"/>
</dbReference>
<evidence type="ECO:0000256" key="14">
    <source>
        <dbReference type="ARBA" id="ARBA00034049"/>
    </source>
</evidence>
<keyword evidence="5 15" id="KW-0812">Transmembrane</keyword>
<sequence length="1288" mass="144858">MKSKALLAVLLLAIWAERARGDDYTCVWYGQCGFSENNRVRNCLAETSAQPIDDEAAKAIFRKRCPHFYEKTDDPPTCCDAEQISTMADNMNMAEQVFGRCSTCLRNLFRSICDFTCAADQSRFMNATKIVNDNWIESIEIFLDEAYANATYESCKNIVNPTSGTLTMDMACKGAKKCNPRRWFDFMGDDEAMPFVPFKMNYAFKVEELESEFITEPLKPPTKPCYEPYDEKSLACSCVDCPAACKPSDIHFDYEYFEILGWSGYGVVSGIVILLVSALFTVGFCLCNRSSSRSKRMDDLEMTSSDSDTSLEKLEKPGTCGETFHQFLHSWFLVVGTFFAKHPVSSLAIISNVIVALSFGSSRLIVTSNPIEIWSAPSSRARIEKNFFDEHFQPFYRTEQIFIKSVGLDKIVASVIASFMSIKMRYIFPKPIKDNLLIIQKKIHQQVYNDIDNVTYEFGPVFRKEFMLAVLDLQEKVMQLGQEDGEGLERICYAPVKNDFSGPMTLSYCTVQSVWGYFQNDPKKLEQESYWKTLFGCLDAPYDVNCLAPYKGPIIPAIAVGGFLEDGKTSSYEGGDYVRSTGLILTFLVKSPHNSEKEQLELAKKWELRFIEFMKYWDEHERPQFMDVAYSTERSIEDELERSSRAEAITMIISYALMFIYIALALGEYKLSCYCFVSSKIFLSIGGIIVVVLSVSCAVGIYGYLGVPTSLLTVEVIPFLVLAIGVDNIFILVRAHQRHPRREGESIPEHVGRIVGSVGPSLLLTSASEALCFSIGTLSDMPAVNTFAKFAALSICINFFLQISAFVSLLSLDAARQEQNRIDCLCCFAIKKPSKNTYDQGVINLFFEKVYTPFLMTKPVRFLVMVIFIAALVIHAVIVPEIEIGLDQKLSMPYDSYVFKYFEFMQDLLSMGPPTYFVVSKGLNYSDIKVQNAISGASGSNDDSLYLQIFSAANRSSETYIAQPASSWIDDYYDWTTIDSCCKYFPENGTFCPHDKGSCEKCAIARDETYNLRPSTKDFRKYIPFFLTDVPDPTCAKAGRSTYLDGINYYYDNYGLTDVGDSYFMTYHTPLKLQSDWYEALRSARLVADGISDMLNNANLTTEKITVFPYSVFYVFYEQYLTIQSVALTSIGLSLVTIFFATFLLTGFSFFSAIIVLLTVFMITVDLCGLMYWVGISLNGVSLVNLVMATGISVEFCSHIVHAYLVSTKKTREKKAAEALSRVGSSVFSGITLTKFVGIAVLGFAKTQIFTVFYFRMYLGIVLLGAAHGLIFLPVLLSFIGPVQKIRN</sequence>
<feature type="transmembrane region" description="Helical" evidence="15">
    <location>
        <begin position="1153"/>
        <end position="1174"/>
    </location>
</feature>
<evidence type="ECO:0000256" key="10">
    <source>
        <dbReference type="ARBA" id="ARBA00023157"/>
    </source>
</evidence>
<evidence type="ECO:0000256" key="1">
    <source>
        <dbReference type="ARBA" id="ARBA00004127"/>
    </source>
</evidence>
<dbReference type="Pfam" id="PF16414">
    <property type="entry name" value="NPC1_N"/>
    <property type="match status" value="1"/>
</dbReference>
<proteinExistence type="inferred from homology"/>
<dbReference type="GO" id="GO:0030299">
    <property type="term" value="P:intestinal cholesterol absorption"/>
    <property type="evidence" value="ECO:0007669"/>
    <property type="project" value="TreeGrafter"/>
</dbReference>
<feature type="transmembrane region" description="Helical" evidence="15">
    <location>
        <begin position="1257"/>
        <end position="1280"/>
    </location>
</feature>
<keyword evidence="19" id="KW-1185">Reference proteome</keyword>
<dbReference type="FunFam" id="1.20.1640.10:FF:000008">
    <property type="entry name" value="NPC intracellular cholesterol transporter 1"/>
    <property type="match status" value="1"/>
</dbReference>
<keyword evidence="6 16" id="KW-0732">Signal</keyword>
<evidence type="ECO:0000256" key="6">
    <source>
        <dbReference type="ARBA" id="ARBA00022729"/>
    </source>
</evidence>
<dbReference type="PANTHER" id="PTHR45727">
    <property type="entry name" value="NPC INTRACELLULAR CHOLESTEROL TRANSPORTER 1"/>
    <property type="match status" value="1"/>
</dbReference>
<keyword evidence="8" id="KW-0443">Lipid metabolism</keyword>
<comment type="caution">
    <text evidence="18">The sequence shown here is derived from an EMBL/GenBank/DDBJ whole genome shotgun (WGS) entry which is preliminary data.</text>
</comment>
<dbReference type="InterPro" id="IPR004765">
    <property type="entry name" value="NPC1-like"/>
</dbReference>
<feature type="transmembrane region" description="Helical" evidence="15">
    <location>
        <begin position="1126"/>
        <end position="1146"/>
    </location>
</feature>
<name>A0A232EIP1_9HYME</name>
<gene>
    <name evidence="18" type="ORF">TSAR_008927</name>
</gene>
<evidence type="ECO:0000256" key="7">
    <source>
        <dbReference type="ARBA" id="ARBA00022989"/>
    </source>
</evidence>
<feature type="domain" description="SSD" evidence="17">
    <location>
        <begin position="647"/>
        <end position="812"/>
    </location>
</feature>
<dbReference type="InterPro" id="IPR000731">
    <property type="entry name" value="SSD"/>
</dbReference>
<evidence type="ECO:0000256" key="16">
    <source>
        <dbReference type="SAM" id="SignalP"/>
    </source>
</evidence>
<comment type="similarity">
    <text evidence="2">Belongs to the patched family.</text>
</comment>
<feature type="signal peptide" evidence="16">
    <location>
        <begin position="1"/>
        <end position="21"/>
    </location>
</feature>
<feature type="transmembrane region" description="Helical" evidence="15">
    <location>
        <begin position="681"/>
        <end position="705"/>
    </location>
</feature>
<keyword evidence="12" id="KW-0325">Glycoprotein</keyword>
<feature type="chain" id="PRO_5012172514" description="SSD domain-containing protein" evidence="16">
    <location>
        <begin position="22"/>
        <end position="1288"/>
    </location>
</feature>
<dbReference type="GO" id="GO:0012505">
    <property type="term" value="C:endomembrane system"/>
    <property type="evidence" value="ECO:0007669"/>
    <property type="project" value="UniProtKB-SubCell"/>
</dbReference>
<evidence type="ECO:0000256" key="15">
    <source>
        <dbReference type="SAM" id="Phobius"/>
    </source>
</evidence>
<dbReference type="GO" id="GO:0005319">
    <property type="term" value="F:lipid transporter activity"/>
    <property type="evidence" value="ECO:0007669"/>
    <property type="project" value="InterPro"/>
</dbReference>
<dbReference type="InterPro" id="IPR053958">
    <property type="entry name" value="HMGCR/SNAP/NPC1-like_SSD"/>
</dbReference>
<comment type="subcellular location">
    <subcellularLocation>
        <location evidence="1">Endomembrane system</location>
        <topology evidence="1">Multi-pass membrane protein</topology>
    </subcellularLocation>
</comment>
<dbReference type="GO" id="GO:0015918">
    <property type="term" value="P:sterol transport"/>
    <property type="evidence" value="ECO:0007669"/>
    <property type="project" value="TreeGrafter"/>
</dbReference>
<keyword evidence="7 15" id="KW-1133">Transmembrane helix</keyword>
<evidence type="ECO:0000256" key="12">
    <source>
        <dbReference type="ARBA" id="ARBA00023180"/>
    </source>
</evidence>
<evidence type="ECO:0000313" key="18">
    <source>
        <dbReference type="EMBL" id="OXU18223.1"/>
    </source>
</evidence>
<dbReference type="GO" id="GO:0042632">
    <property type="term" value="P:cholesterol homeostasis"/>
    <property type="evidence" value="ECO:0007669"/>
    <property type="project" value="TreeGrafter"/>
</dbReference>
<feature type="transmembrane region" description="Helical" evidence="15">
    <location>
        <begin position="1186"/>
        <end position="1206"/>
    </location>
</feature>
<dbReference type="EMBL" id="NNAY01004188">
    <property type="protein sequence ID" value="OXU18223.1"/>
    <property type="molecule type" value="Genomic_DNA"/>
</dbReference>
<dbReference type="Pfam" id="PF12349">
    <property type="entry name" value="Sterol-sensing"/>
    <property type="match status" value="1"/>
</dbReference>
<organism evidence="18 19">
    <name type="scientific">Trichomalopsis sarcophagae</name>
    <dbReference type="NCBI Taxonomy" id="543379"/>
    <lineage>
        <taxon>Eukaryota</taxon>
        <taxon>Metazoa</taxon>
        <taxon>Ecdysozoa</taxon>
        <taxon>Arthropoda</taxon>
        <taxon>Hexapoda</taxon>
        <taxon>Insecta</taxon>
        <taxon>Pterygota</taxon>
        <taxon>Neoptera</taxon>
        <taxon>Endopterygota</taxon>
        <taxon>Hymenoptera</taxon>
        <taxon>Apocrita</taxon>
        <taxon>Proctotrupomorpha</taxon>
        <taxon>Chalcidoidea</taxon>
        <taxon>Pteromalidae</taxon>
        <taxon>Pteromalinae</taxon>
        <taxon>Trichomalopsis</taxon>
    </lineage>
</organism>
<dbReference type="NCBIfam" id="TIGR00917">
    <property type="entry name" value="2A060601"/>
    <property type="match status" value="1"/>
</dbReference>
<dbReference type="GO" id="GO:0015485">
    <property type="term" value="F:cholesterol binding"/>
    <property type="evidence" value="ECO:0007669"/>
    <property type="project" value="TreeGrafter"/>
</dbReference>
<keyword evidence="4" id="KW-0153">Cholesterol metabolism</keyword>
<dbReference type="GO" id="GO:0005886">
    <property type="term" value="C:plasma membrane"/>
    <property type="evidence" value="ECO:0007669"/>
    <property type="project" value="TreeGrafter"/>
</dbReference>
<evidence type="ECO:0000256" key="2">
    <source>
        <dbReference type="ARBA" id="ARBA00005585"/>
    </source>
</evidence>
<feature type="transmembrane region" description="Helical" evidence="15">
    <location>
        <begin position="711"/>
        <end position="733"/>
    </location>
</feature>
<evidence type="ECO:0000256" key="4">
    <source>
        <dbReference type="ARBA" id="ARBA00022548"/>
    </source>
</evidence>
<evidence type="ECO:0000256" key="3">
    <source>
        <dbReference type="ARBA" id="ARBA00022448"/>
    </source>
</evidence>
<reference evidence="18 19" key="1">
    <citation type="journal article" date="2017" name="Curr. Biol.">
        <title>The Evolution of Venom by Co-option of Single-Copy Genes.</title>
        <authorList>
            <person name="Martinson E.O."/>
            <person name="Mrinalini"/>
            <person name="Kelkar Y.D."/>
            <person name="Chang C.H."/>
            <person name="Werren J.H."/>
        </authorList>
    </citation>
    <scope>NUCLEOTIDE SEQUENCE [LARGE SCALE GENOMIC DNA]</scope>
    <source>
        <strain evidence="18 19">Alberta</strain>
        <tissue evidence="18">Whole body</tissue>
    </source>
</reference>
<dbReference type="STRING" id="543379.A0A232EIP1"/>